<accession>A0A557R3B0</accession>
<dbReference type="Proteomes" id="UP000319502">
    <property type="component" value="Unassembled WGS sequence"/>
</dbReference>
<dbReference type="OrthoDB" id="8557083at2"/>
<dbReference type="InterPro" id="IPR027417">
    <property type="entry name" value="P-loop_NTPase"/>
</dbReference>
<gene>
    <name evidence="1" type="ORF">FHP91_00035</name>
</gene>
<evidence type="ECO:0000313" key="2">
    <source>
        <dbReference type="Proteomes" id="UP000319502"/>
    </source>
</evidence>
<dbReference type="RefSeq" id="WP_144307671.1">
    <property type="nucleotide sequence ID" value="NZ_VMNK01000001.1"/>
</dbReference>
<organism evidence="1 2">
    <name type="scientific">Denitromonas halophila</name>
    <dbReference type="NCBI Taxonomy" id="1629404"/>
    <lineage>
        <taxon>Bacteria</taxon>
        <taxon>Pseudomonadati</taxon>
        <taxon>Pseudomonadota</taxon>
        <taxon>Betaproteobacteria</taxon>
        <taxon>Rhodocyclales</taxon>
        <taxon>Zoogloeaceae</taxon>
        <taxon>Denitromonas</taxon>
    </lineage>
</organism>
<proteinExistence type="predicted"/>
<sequence>MSFAKALLANPELILQHRNIFLLSHMRANTSLFGHLIGSHPLVEGYYEMHISYYSWKSLWRQKLRHFANHNVKPGARWMFDKVLHDGHHVAPSLLMRDTSRTLIMLRSPEQSIKSLVALFRQRNPHLPEATPEGATQYYVDRLASLADTARAIGPRYFYLDAESLISCTDTTLAALSGWLGFDTPIPSEYDTFANTGQGNTGDHSSRLKSGKVNRARSDYSDIVLTSAQQTAAEEAYQRHRGRIIAGADRHATA</sequence>
<dbReference type="SUPFAM" id="SSF52540">
    <property type="entry name" value="P-loop containing nucleoside triphosphate hydrolases"/>
    <property type="match status" value="1"/>
</dbReference>
<name>A0A557R3B0_9RHOO</name>
<dbReference type="EMBL" id="VMNK01000001">
    <property type="protein sequence ID" value="TVO59653.1"/>
    <property type="molecule type" value="Genomic_DNA"/>
</dbReference>
<evidence type="ECO:0000313" key="1">
    <source>
        <dbReference type="EMBL" id="TVO59653.1"/>
    </source>
</evidence>
<evidence type="ECO:0008006" key="3">
    <source>
        <dbReference type="Google" id="ProtNLM"/>
    </source>
</evidence>
<dbReference type="Gene3D" id="3.40.50.300">
    <property type="entry name" value="P-loop containing nucleotide triphosphate hydrolases"/>
    <property type="match status" value="1"/>
</dbReference>
<protein>
    <recommendedName>
        <fullName evidence="3">Sulfotransferase family protein</fullName>
    </recommendedName>
</protein>
<dbReference type="AlphaFoldDB" id="A0A557R3B0"/>
<comment type="caution">
    <text evidence="1">The sequence shown here is derived from an EMBL/GenBank/DDBJ whole genome shotgun (WGS) entry which is preliminary data.</text>
</comment>
<reference evidence="1 2" key="1">
    <citation type="submission" date="2019-07" db="EMBL/GenBank/DDBJ databases">
        <title>The pathways for chlorine oxyanion respiration interact through the shared metabolite chlorate.</title>
        <authorList>
            <person name="Barnum T.P."/>
            <person name="Cheng Y."/>
            <person name="Hill K.A."/>
            <person name="Lucas L.N."/>
            <person name="Carlson H.K."/>
            <person name="Coates J.D."/>
        </authorList>
    </citation>
    <scope>NUCLEOTIDE SEQUENCE [LARGE SCALE GENOMIC DNA]</scope>
    <source>
        <strain evidence="1 2">SFB-3</strain>
    </source>
</reference>
<keyword evidence="2" id="KW-1185">Reference proteome</keyword>